<keyword evidence="1" id="KW-0378">Hydrolase</keyword>
<proteinExistence type="predicted"/>
<dbReference type="PANTHER" id="PTHR18901:SF38">
    <property type="entry name" value="PSEUDOURIDINE-5'-PHOSPHATASE"/>
    <property type="match status" value="1"/>
</dbReference>
<keyword evidence="2" id="KW-1185">Reference proteome</keyword>
<dbReference type="InterPro" id="IPR023198">
    <property type="entry name" value="PGP-like_dom2"/>
</dbReference>
<dbReference type="EMBL" id="JACHHY010000013">
    <property type="protein sequence ID" value="MBB5019028.1"/>
    <property type="molecule type" value="Genomic_DNA"/>
</dbReference>
<accession>A0A840MK50</accession>
<dbReference type="RefSeq" id="WP_184039191.1">
    <property type="nucleotide sequence ID" value="NZ_JACHHY010000013.1"/>
</dbReference>
<sequence length="219" mass="23884">MMLNVETIQAVIFDMDGLMLDTERLALSCWHQALSQHGYEVDPAIGLGMVGLNSRDSAAWLRSQLGDDFPIELINQTSNTLYIEAVSHGIPLKTGLLSLLDHLDNKQLPKAVATSTRRLYAEKKLQMTGILTRFKLLVCGDEVSAGKPAPEIFLRAAAGLGVAPEHCLVLEDSDPGVRGARAAGMQVIQIPDVRPPSEEVISFGHSILPDLHHVQRLMC</sequence>
<dbReference type="CDD" id="cd07505">
    <property type="entry name" value="HAD_BPGM-like"/>
    <property type="match status" value="1"/>
</dbReference>
<dbReference type="PRINTS" id="PR00413">
    <property type="entry name" value="HADHALOGNASE"/>
</dbReference>
<comment type="caution">
    <text evidence="1">The sequence shown here is derived from an EMBL/GenBank/DDBJ whole genome shotgun (WGS) entry which is preliminary data.</text>
</comment>
<evidence type="ECO:0000313" key="1">
    <source>
        <dbReference type="EMBL" id="MBB5019028.1"/>
    </source>
</evidence>
<protein>
    <submittedName>
        <fullName evidence="1">HAD superfamily hydrolase (TIGR01509 family)</fullName>
    </submittedName>
</protein>
<name>A0A840MK50_9PROT</name>
<reference evidence="1 2" key="1">
    <citation type="submission" date="2020-08" db="EMBL/GenBank/DDBJ databases">
        <title>Genomic Encyclopedia of Type Strains, Phase IV (KMG-IV): sequencing the most valuable type-strain genomes for metagenomic binning, comparative biology and taxonomic classification.</title>
        <authorList>
            <person name="Goeker M."/>
        </authorList>
    </citation>
    <scope>NUCLEOTIDE SEQUENCE [LARGE SCALE GENOMIC DNA]</scope>
    <source>
        <strain evidence="1 2">DSM 27165</strain>
    </source>
</reference>
<dbReference type="PANTHER" id="PTHR18901">
    <property type="entry name" value="2-DEOXYGLUCOSE-6-PHOSPHATE PHOSPHATASE 2"/>
    <property type="match status" value="1"/>
</dbReference>
<gene>
    <name evidence="1" type="ORF">HNQ59_002326</name>
</gene>
<dbReference type="Gene3D" id="1.10.150.240">
    <property type="entry name" value="Putative phosphatase, domain 2"/>
    <property type="match status" value="1"/>
</dbReference>
<dbReference type="Gene3D" id="3.40.50.1000">
    <property type="entry name" value="HAD superfamily/HAD-like"/>
    <property type="match status" value="1"/>
</dbReference>
<dbReference type="Pfam" id="PF13419">
    <property type="entry name" value="HAD_2"/>
    <property type="match status" value="1"/>
</dbReference>
<dbReference type="SFLD" id="SFLDG01129">
    <property type="entry name" value="C1.5:_HAD__Beta-PGM__Phosphata"/>
    <property type="match status" value="1"/>
</dbReference>
<dbReference type="InterPro" id="IPR041492">
    <property type="entry name" value="HAD_2"/>
</dbReference>
<dbReference type="GO" id="GO:0016787">
    <property type="term" value="F:hydrolase activity"/>
    <property type="evidence" value="ECO:0007669"/>
    <property type="project" value="UniProtKB-KW"/>
</dbReference>
<dbReference type="InterPro" id="IPR036412">
    <property type="entry name" value="HAD-like_sf"/>
</dbReference>
<organism evidence="1 2">
    <name type="scientific">Chitinivorax tropicus</name>
    <dbReference type="NCBI Taxonomy" id="714531"/>
    <lineage>
        <taxon>Bacteria</taxon>
        <taxon>Pseudomonadati</taxon>
        <taxon>Pseudomonadota</taxon>
        <taxon>Betaproteobacteria</taxon>
        <taxon>Chitinivorax</taxon>
    </lineage>
</organism>
<dbReference type="SFLD" id="SFLDS00003">
    <property type="entry name" value="Haloacid_Dehalogenase"/>
    <property type="match status" value="1"/>
</dbReference>
<dbReference type="AlphaFoldDB" id="A0A840MK50"/>
<evidence type="ECO:0000313" key="2">
    <source>
        <dbReference type="Proteomes" id="UP000575898"/>
    </source>
</evidence>
<dbReference type="Proteomes" id="UP000575898">
    <property type="component" value="Unassembled WGS sequence"/>
</dbReference>
<dbReference type="InterPro" id="IPR006439">
    <property type="entry name" value="HAD-SF_hydro_IA"/>
</dbReference>
<dbReference type="SUPFAM" id="SSF56784">
    <property type="entry name" value="HAD-like"/>
    <property type="match status" value="1"/>
</dbReference>
<dbReference type="InterPro" id="IPR023214">
    <property type="entry name" value="HAD_sf"/>
</dbReference>
<dbReference type="NCBIfam" id="TIGR01509">
    <property type="entry name" value="HAD-SF-IA-v3"/>
    <property type="match status" value="1"/>
</dbReference>